<evidence type="ECO:0000313" key="1">
    <source>
        <dbReference type="EMBL" id="KAK4528258.1"/>
    </source>
</evidence>
<gene>
    <name evidence="1" type="ORF">GAYE_SCF54G6194</name>
</gene>
<name>A0AAV9ILA2_9RHOD</name>
<reference evidence="1 2" key="1">
    <citation type="submission" date="2022-07" db="EMBL/GenBank/DDBJ databases">
        <title>Genome-wide signatures of adaptation to extreme environments.</title>
        <authorList>
            <person name="Cho C.H."/>
            <person name="Yoon H.S."/>
        </authorList>
    </citation>
    <scope>NUCLEOTIDE SEQUENCE [LARGE SCALE GENOMIC DNA]</scope>
    <source>
        <strain evidence="1 2">108.79 E11</strain>
    </source>
</reference>
<organism evidence="1 2">
    <name type="scientific">Galdieria yellowstonensis</name>
    <dbReference type="NCBI Taxonomy" id="3028027"/>
    <lineage>
        <taxon>Eukaryota</taxon>
        <taxon>Rhodophyta</taxon>
        <taxon>Bangiophyceae</taxon>
        <taxon>Galdieriales</taxon>
        <taxon>Galdieriaceae</taxon>
        <taxon>Galdieria</taxon>
    </lineage>
</organism>
<evidence type="ECO:0000313" key="2">
    <source>
        <dbReference type="Proteomes" id="UP001300502"/>
    </source>
</evidence>
<dbReference type="Proteomes" id="UP001300502">
    <property type="component" value="Unassembled WGS sequence"/>
</dbReference>
<dbReference type="EMBL" id="JANCYU010000062">
    <property type="protein sequence ID" value="KAK4528258.1"/>
    <property type="molecule type" value="Genomic_DNA"/>
</dbReference>
<keyword evidence="2" id="KW-1185">Reference proteome</keyword>
<dbReference type="AlphaFoldDB" id="A0AAV9ILA2"/>
<sequence length="274" mass="32013">MRKWIFLILGGVSSLSLLGYDVSFWFDKFALSAFHFLRRDSSKESNSQEPFKTSSQVLMEEINKLSKELTKTIRLLEEEPLHVVYESGRRYFPFSNEKWTLLCCAIFGSSVVVVLKRAFRLRLQDFWYVTRSCFITTTEKWLSNVHAISESIKQFYDDMSDNTSRISNRIQDNQEDMEQRLETDREECKRDISVITGDLLDVRQNLGKISLLLDSIQGSVALTNKGIEMLCQFVLQRPGNFTENIFIDQTIRGELRDMTNCLEWQMDEKKSPPH</sequence>
<protein>
    <submittedName>
        <fullName evidence="1">Uncharacterized protein</fullName>
    </submittedName>
</protein>
<comment type="caution">
    <text evidence="1">The sequence shown here is derived from an EMBL/GenBank/DDBJ whole genome shotgun (WGS) entry which is preliminary data.</text>
</comment>
<accession>A0AAV9ILA2</accession>
<proteinExistence type="predicted"/>